<dbReference type="InterPro" id="IPR002104">
    <property type="entry name" value="Integrase_catalytic"/>
</dbReference>
<reference evidence="8 9" key="1">
    <citation type="journal article" date="2014" name="Genome Announc.">
        <title>Draft genome sequences of eight enterohepatic helicobacter species isolated from both laboratory and wild rodents.</title>
        <authorList>
            <person name="Sheh A."/>
            <person name="Shen Z."/>
            <person name="Fox J.G."/>
        </authorList>
    </citation>
    <scope>NUCLEOTIDE SEQUENCE [LARGE SCALE GENOMIC DNA]</scope>
    <source>
        <strain evidence="8 9">MIT-03-7007</strain>
    </source>
</reference>
<sequence length="351" mass="40570">MSKIQKPLVNRGGKIHIHTSVNGNRLRFSTFLPFNPENIEFVSTNLEAFIDNHLNPNISNGNNDFLYYGNKFLQTQKPFIKKNTFLQYQSTLKGIVKIIGNRPIKAYYKDHIELFYTKLLQKNLCSATISLYCMVLNAIFTLAEQSRSDFRNPFFNKKLRNIKPSKERMVFSLEEVFAILKESKRPMYPASLHLYLTLAFFSGARCGEIFALESSDFDLENKTLKITKTLSANGIQSPKTKTSNRVIDVLPPILNLELKTQGRLFKGKYAKLIHNFRQSFNRVLKALNLPNADLYCTRHTFASIMLQKGEEPMWISQMLGHSNLNITYKVYAKFIKSSNKERATFLNDYKE</sequence>
<dbReference type="InterPro" id="IPR011010">
    <property type="entry name" value="DNA_brk_join_enz"/>
</dbReference>
<dbReference type="RefSeq" id="WP_052087333.1">
    <property type="nucleotide sequence ID" value="NZ_JRPC02000032.1"/>
</dbReference>
<dbReference type="GO" id="GO:0003677">
    <property type="term" value="F:DNA binding"/>
    <property type="evidence" value="ECO:0007669"/>
    <property type="project" value="UniProtKB-UniRule"/>
</dbReference>
<accession>A0A4U8UCU4</accession>
<evidence type="ECO:0000313" key="8">
    <source>
        <dbReference type="EMBL" id="TLE13754.1"/>
    </source>
</evidence>
<comment type="caution">
    <text evidence="8">The sequence shown here is derived from an EMBL/GenBank/DDBJ whole genome shotgun (WGS) entry which is preliminary data.</text>
</comment>
<feature type="domain" description="Core-binding (CB)" evidence="7">
    <location>
        <begin position="63"/>
        <end position="144"/>
    </location>
</feature>
<evidence type="ECO:0000256" key="1">
    <source>
        <dbReference type="ARBA" id="ARBA00008857"/>
    </source>
</evidence>
<dbReference type="PROSITE" id="PS51900">
    <property type="entry name" value="CB"/>
    <property type="match status" value="1"/>
</dbReference>
<evidence type="ECO:0000256" key="5">
    <source>
        <dbReference type="PROSITE-ProRule" id="PRU01248"/>
    </source>
</evidence>
<feature type="domain" description="Tyr recombinase" evidence="6">
    <location>
        <begin position="166"/>
        <end position="344"/>
    </location>
</feature>
<dbReference type="PANTHER" id="PTHR30349:SF64">
    <property type="entry name" value="PROPHAGE INTEGRASE INTD-RELATED"/>
    <property type="match status" value="1"/>
</dbReference>
<dbReference type="AlphaFoldDB" id="A0A4U8UCU4"/>
<keyword evidence="9" id="KW-1185">Reference proteome</keyword>
<dbReference type="Pfam" id="PF00589">
    <property type="entry name" value="Phage_integrase"/>
    <property type="match status" value="1"/>
</dbReference>
<dbReference type="Gene3D" id="1.10.443.10">
    <property type="entry name" value="Intergrase catalytic core"/>
    <property type="match status" value="1"/>
</dbReference>
<proteinExistence type="inferred from homology"/>
<dbReference type="InterPro" id="IPR050090">
    <property type="entry name" value="Tyrosine_recombinase_XerCD"/>
</dbReference>
<dbReference type="EMBL" id="JRPC02000032">
    <property type="protein sequence ID" value="TLE13754.1"/>
    <property type="molecule type" value="Genomic_DNA"/>
</dbReference>
<evidence type="ECO:0000256" key="3">
    <source>
        <dbReference type="ARBA" id="ARBA00023125"/>
    </source>
</evidence>
<dbReference type="InterPro" id="IPR013762">
    <property type="entry name" value="Integrase-like_cat_sf"/>
</dbReference>
<keyword evidence="3 5" id="KW-0238">DNA-binding</keyword>
<name>A0A4U8UCU4_9HELI</name>
<comment type="similarity">
    <text evidence="1">Belongs to the 'phage' integrase family.</text>
</comment>
<evidence type="ECO:0000256" key="2">
    <source>
        <dbReference type="ARBA" id="ARBA00022908"/>
    </source>
</evidence>
<evidence type="ECO:0000313" key="9">
    <source>
        <dbReference type="Proteomes" id="UP000029920"/>
    </source>
</evidence>
<dbReference type="Proteomes" id="UP000029920">
    <property type="component" value="Unassembled WGS sequence"/>
</dbReference>
<evidence type="ECO:0000256" key="4">
    <source>
        <dbReference type="ARBA" id="ARBA00023172"/>
    </source>
</evidence>
<dbReference type="CDD" id="cd01189">
    <property type="entry name" value="INT_ICEBs1_C_like"/>
    <property type="match status" value="1"/>
</dbReference>
<gene>
    <name evidence="8" type="ORF">LS72_009590</name>
</gene>
<dbReference type="Gene3D" id="1.10.150.130">
    <property type="match status" value="1"/>
</dbReference>
<evidence type="ECO:0000259" key="6">
    <source>
        <dbReference type="PROSITE" id="PS51898"/>
    </source>
</evidence>
<organism evidence="8 9">
    <name type="scientific">Helicobacter apodemus</name>
    <dbReference type="NCBI Taxonomy" id="135569"/>
    <lineage>
        <taxon>Bacteria</taxon>
        <taxon>Pseudomonadati</taxon>
        <taxon>Campylobacterota</taxon>
        <taxon>Epsilonproteobacteria</taxon>
        <taxon>Campylobacterales</taxon>
        <taxon>Helicobacteraceae</taxon>
        <taxon>Helicobacter</taxon>
    </lineage>
</organism>
<dbReference type="InterPro" id="IPR010998">
    <property type="entry name" value="Integrase_recombinase_N"/>
</dbReference>
<dbReference type="InterPro" id="IPR044068">
    <property type="entry name" value="CB"/>
</dbReference>
<evidence type="ECO:0000259" key="7">
    <source>
        <dbReference type="PROSITE" id="PS51900"/>
    </source>
</evidence>
<dbReference type="PROSITE" id="PS51898">
    <property type="entry name" value="TYR_RECOMBINASE"/>
    <property type="match status" value="1"/>
</dbReference>
<protein>
    <submittedName>
        <fullName evidence="8">Site-specific integrase</fullName>
    </submittedName>
</protein>
<keyword evidence="4" id="KW-0233">DNA recombination</keyword>
<dbReference type="GO" id="GO:0015074">
    <property type="term" value="P:DNA integration"/>
    <property type="evidence" value="ECO:0007669"/>
    <property type="project" value="UniProtKB-KW"/>
</dbReference>
<keyword evidence="2" id="KW-0229">DNA integration</keyword>
<dbReference type="SUPFAM" id="SSF56349">
    <property type="entry name" value="DNA breaking-rejoining enzymes"/>
    <property type="match status" value="1"/>
</dbReference>
<dbReference type="PANTHER" id="PTHR30349">
    <property type="entry name" value="PHAGE INTEGRASE-RELATED"/>
    <property type="match status" value="1"/>
</dbReference>
<dbReference type="GO" id="GO:0006310">
    <property type="term" value="P:DNA recombination"/>
    <property type="evidence" value="ECO:0007669"/>
    <property type="project" value="UniProtKB-KW"/>
</dbReference>